<proteinExistence type="predicted"/>
<reference evidence="2" key="1">
    <citation type="submission" date="2016-10" db="EMBL/GenBank/DDBJ databases">
        <authorList>
            <person name="Varghese N."/>
            <person name="Submissions S."/>
        </authorList>
    </citation>
    <scope>NUCLEOTIDE SEQUENCE [LARGE SCALE GENOMIC DNA]</scope>
    <source>
        <strain evidence="2">DSM 45004</strain>
    </source>
</reference>
<evidence type="ECO:0008006" key="3">
    <source>
        <dbReference type="Google" id="ProtNLM"/>
    </source>
</evidence>
<keyword evidence="2" id="KW-1185">Reference proteome</keyword>
<accession>A0A1I1VCJ1</accession>
<dbReference type="InterPro" id="IPR035093">
    <property type="entry name" value="RelE/ParE_toxin_dom_sf"/>
</dbReference>
<evidence type="ECO:0000313" key="2">
    <source>
        <dbReference type="Proteomes" id="UP000198716"/>
    </source>
</evidence>
<protein>
    <recommendedName>
        <fullName evidence="3">mRNA interferase RelE/StbE</fullName>
    </recommendedName>
</protein>
<dbReference type="AlphaFoldDB" id="A0A1I1VCJ1"/>
<gene>
    <name evidence="1" type="ORF">SAMN04487819_103267</name>
</gene>
<dbReference type="EMBL" id="FOMZ01000003">
    <property type="protein sequence ID" value="SFD80697.1"/>
    <property type="molecule type" value="Genomic_DNA"/>
</dbReference>
<dbReference type="Gene3D" id="3.30.2310.20">
    <property type="entry name" value="RelE-like"/>
    <property type="match status" value="1"/>
</dbReference>
<name>A0A1I1VCJ1_9ACTN</name>
<sequence>MARHFIQWSDVPREAYRALPTKQRRAVDKRMEQIAETPRDDSRYDKKTDRWSTTADNGAILIVFALHDETLRITILRLF</sequence>
<evidence type="ECO:0000313" key="1">
    <source>
        <dbReference type="EMBL" id="SFD80697.1"/>
    </source>
</evidence>
<dbReference type="Proteomes" id="UP000198716">
    <property type="component" value="Unassembled WGS sequence"/>
</dbReference>
<organism evidence="1 2">
    <name type="scientific">Actinopolyspora alba</name>
    <dbReference type="NCBI Taxonomy" id="673379"/>
    <lineage>
        <taxon>Bacteria</taxon>
        <taxon>Bacillati</taxon>
        <taxon>Actinomycetota</taxon>
        <taxon>Actinomycetes</taxon>
        <taxon>Actinopolysporales</taxon>
        <taxon>Actinopolysporaceae</taxon>
        <taxon>Actinopolyspora</taxon>
        <taxon>Actinopolyspora alba group</taxon>
    </lineage>
</organism>